<keyword evidence="6" id="KW-1185">Reference proteome</keyword>
<dbReference type="SUPFAM" id="SSF46689">
    <property type="entry name" value="Homeodomain-like"/>
    <property type="match status" value="1"/>
</dbReference>
<dbReference type="AlphaFoldDB" id="A0A848FHI5"/>
<evidence type="ECO:0000313" key="5">
    <source>
        <dbReference type="EMBL" id="NML18722.1"/>
    </source>
</evidence>
<dbReference type="SMART" id="SM00342">
    <property type="entry name" value="HTH_ARAC"/>
    <property type="match status" value="1"/>
</dbReference>
<comment type="caution">
    <text evidence="5">The sequence shown here is derived from an EMBL/GenBank/DDBJ whole genome shotgun (WGS) entry which is preliminary data.</text>
</comment>
<dbReference type="InterPro" id="IPR018060">
    <property type="entry name" value="HTH_AraC"/>
</dbReference>
<evidence type="ECO:0000256" key="3">
    <source>
        <dbReference type="ARBA" id="ARBA00023163"/>
    </source>
</evidence>
<reference evidence="5 6" key="1">
    <citation type="submission" date="2020-04" db="EMBL/GenBank/DDBJ databases">
        <title>Azohydromonas sp. isolated from soil.</title>
        <authorList>
            <person name="Dahal R.H."/>
        </authorList>
    </citation>
    <scope>NUCLEOTIDE SEQUENCE [LARGE SCALE GENOMIC DNA]</scope>
    <source>
        <strain evidence="5 6">G-1-1-14</strain>
    </source>
</reference>
<dbReference type="GO" id="GO:0003700">
    <property type="term" value="F:DNA-binding transcription factor activity"/>
    <property type="evidence" value="ECO:0007669"/>
    <property type="project" value="InterPro"/>
</dbReference>
<evidence type="ECO:0000259" key="4">
    <source>
        <dbReference type="PROSITE" id="PS01124"/>
    </source>
</evidence>
<dbReference type="Gene3D" id="1.10.10.60">
    <property type="entry name" value="Homeodomain-like"/>
    <property type="match status" value="1"/>
</dbReference>
<keyword evidence="3" id="KW-0804">Transcription</keyword>
<dbReference type="GO" id="GO:0000976">
    <property type="term" value="F:transcription cis-regulatory region binding"/>
    <property type="evidence" value="ECO:0007669"/>
    <property type="project" value="TreeGrafter"/>
</dbReference>
<dbReference type="PANTHER" id="PTHR47894">
    <property type="entry name" value="HTH-TYPE TRANSCRIPTIONAL REGULATOR GADX"/>
    <property type="match status" value="1"/>
</dbReference>
<dbReference type="InterPro" id="IPR020449">
    <property type="entry name" value="Tscrpt_reg_AraC-type_HTH"/>
</dbReference>
<dbReference type="InterPro" id="IPR009057">
    <property type="entry name" value="Homeodomain-like_sf"/>
</dbReference>
<dbReference type="PANTHER" id="PTHR47894:SF1">
    <property type="entry name" value="HTH-TYPE TRANSCRIPTIONAL REGULATOR VQSM"/>
    <property type="match status" value="1"/>
</dbReference>
<dbReference type="GO" id="GO:0005829">
    <property type="term" value="C:cytosol"/>
    <property type="evidence" value="ECO:0007669"/>
    <property type="project" value="TreeGrafter"/>
</dbReference>
<organism evidence="5 6">
    <name type="scientific">Azohydromonas caseinilytica</name>
    <dbReference type="NCBI Taxonomy" id="2728836"/>
    <lineage>
        <taxon>Bacteria</taxon>
        <taxon>Pseudomonadati</taxon>
        <taxon>Pseudomonadota</taxon>
        <taxon>Betaproteobacteria</taxon>
        <taxon>Burkholderiales</taxon>
        <taxon>Sphaerotilaceae</taxon>
        <taxon>Azohydromonas</taxon>
    </lineage>
</organism>
<gene>
    <name evidence="5" type="ORF">HHL10_27515</name>
</gene>
<evidence type="ECO:0000256" key="2">
    <source>
        <dbReference type="ARBA" id="ARBA00023125"/>
    </source>
</evidence>
<accession>A0A848FHI5</accession>
<keyword evidence="1" id="KW-0805">Transcription regulation</keyword>
<evidence type="ECO:0000313" key="6">
    <source>
        <dbReference type="Proteomes" id="UP000574067"/>
    </source>
</evidence>
<dbReference type="PRINTS" id="PR00032">
    <property type="entry name" value="HTHARAC"/>
</dbReference>
<dbReference type="EMBL" id="JABBFW010000038">
    <property type="protein sequence ID" value="NML18722.1"/>
    <property type="molecule type" value="Genomic_DNA"/>
</dbReference>
<evidence type="ECO:0000256" key="1">
    <source>
        <dbReference type="ARBA" id="ARBA00023015"/>
    </source>
</evidence>
<dbReference type="Pfam" id="PF12833">
    <property type="entry name" value="HTH_18"/>
    <property type="match status" value="1"/>
</dbReference>
<dbReference type="Pfam" id="PF12625">
    <property type="entry name" value="Arabinose_bd"/>
    <property type="match status" value="1"/>
</dbReference>
<sequence length="342" mass="38310">MTAAQDKGTISIGLVHEALQVAMERGLDVRAVLEQAGIDAGLLDAPRARVPALAYARLWAALADAMDDEFFGMDRHPVRRGSYRLMCHAVLSCDTLGHALQRMLSFLRAVLDDLHGELRVEGEHALLIVHDHGPPRRMFAYATWLMLVHGLACWLVRRRLPLLDAAFRCPEPAEVADYRTRFCERASFGAPLTQVRFDAQLLELKVVESEDNLRAFLRGAPANLLVKYRNEASLSAAIRRRLRSQGPDDWPELDELARSLAMSGTTLQRRLRDEGLSYQRLKDELRRDIAIELLCRAALPVADVGARVGFQETSAFHRAFKKWTGVSPGLYRRGRHGATAEA</sequence>
<feature type="domain" description="HTH araC/xylS-type" evidence="4">
    <location>
        <begin position="232"/>
        <end position="334"/>
    </location>
</feature>
<protein>
    <submittedName>
        <fullName evidence="5">AraC family transcriptional regulator</fullName>
    </submittedName>
</protein>
<keyword evidence="2" id="KW-0238">DNA-binding</keyword>
<dbReference type="RefSeq" id="WP_169163612.1">
    <property type="nucleotide sequence ID" value="NZ_JABBFW010000038.1"/>
</dbReference>
<dbReference type="PROSITE" id="PS01124">
    <property type="entry name" value="HTH_ARAC_FAMILY_2"/>
    <property type="match status" value="1"/>
</dbReference>
<dbReference type="Proteomes" id="UP000574067">
    <property type="component" value="Unassembled WGS sequence"/>
</dbReference>
<name>A0A848FHI5_9BURK</name>
<dbReference type="InterPro" id="IPR032687">
    <property type="entry name" value="AraC-type_N"/>
</dbReference>
<proteinExistence type="predicted"/>